<dbReference type="AlphaFoldDB" id="A0A840BYL1"/>
<reference evidence="1 2" key="1">
    <citation type="submission" date="2020-08" db="EMBL/GenBank/DDBJ databases">
        <title>Genomic Encyclopedia of Type Strains, Phase IV (KMG-IV): sequencing the most valuable type-strain genomes for metagenomic binning, comparative biology and taxonomic classification.</title>
        <authorList>
            <person name="Goeker M."/>
        </authorList>
    </citation>
    <scope>NUCLEOTIDE SEQUENCE [LARGE SCALE GENOMIC DNA]</scope>
    <source>
        <strain evidence="1 2">DSM 103737</strain>
    </source>
</reference>
<accession>A0A840BYL1</accession>
<keyword evidence="2" id="KW-1185">Reference proteome</keyword>
<organism evidence="1 2">
    <name type="scientific">Chelatococcus caeni</name>
    <dbReference type="NCBI Taxonomy" id="1348468"/>
    <lineage>
        <taxon>Bacteria</taxon>
        <taxon>Pseudomonadati</taxon>
        <taxon>Pseudomonadota</taxon>
        <taxon>Alphaproteobacteria</taxon>
        <taxon>Hyphomicrobiales</taxon>
        <taxon>Chelatococcaceae</taxon>
        <taxon>Chelatococcus</taxon>
    </lineage>
</organism>
<proteinExistence type="predicted"/>
<name>A0A840BYL1_9HYPH</name>
<comment type="caution">
    <text evidence="1">The sequence shown here is derived from an EMBL/GenBank/DDBJ whole genome shotgun (WGS) entry which is preliminary data.</text>
</comment>
<sequence length="96" mass="10756">MPLARKIILHVPVSDENLLYGFVEQCLIDDVSLVAVVGPGCARVEDIIDDIVVGDGSDRTRFLCTTSHPDDPFEEVLNMARAWEFERSDPVEEVRL</sequence>
<protein>
    <submittedName>
        <fullName evidence="1">Uncharacterized protein</fullName>
    </submittedName>
</protein>
<dbReference type="RefSeq" id="WP_026015469.1">
    <property type="nucleotide sequence ID" value="NZ_JACIEN010000001.1"/>
</dbReference>
<dbReference type="Proteomes" id="UP000577362">
    <property type="component" value="Unassembled WGS sequence"/>
</dbReference>
<evidence type="ECO:0000313" key="1">
    <source>
        <dbReference type="EMBL" id="MBB4016369.1"/>
    </source>
</evidence>
<gene>
    <name evidence="1" type="ORF">GGR16_001375</name>
</gene>
<evidence type="ECO:0000313" key="2">
    <source>
        <dbReference type="Proteomes" id="UP000577362"/>
    </source>
</evidence>
<dbReference type="EMBL" id="JACIEN010000001">
    <property type="protein sequence ID" value="MBB4016369.1"/>
    <property type="molecule type" value="Genomic_DNA"/>
</dbReference>